<comment type="function">
    <text evidence="11">Involved in protein export. Acts as a chaperone by maintaining the newly synthesized protein in an open conformation. Functions as a peptidyl-prolyl cis-trans isomerase.</text>
</comment>
<dbReference type="InterPro" id="IPR005215">
    <property type="entry name" value="Trig_fac"/>
</dbReference>
<dbReference type="InterPro" id="IPR008881">
    <property type="entry name" value="Trigger_fac_ribosome-bd_bac"/>
</dbReference>
<dbReference type="GO" id="GO:0015031">
    <property type="term" value="P:protein transport"/>
    <property type="evidence" value="ECO:0007669"/>
    <property type="project" value="UniProtKB-UniRule"/>
</dbReference>
<dbReference type="SUPFAM" id="SSF102735">
    <property type="entry name" value="Trigger factor ribosome-binding domain"/>
    <property type="match status" value="1"/>
</dbReference>
<evidence type="ECO:0000256" key="4">
    <source>
        <dbReference type="ARBA" id="ARBA00016902"/>
    </source>
</evidence>
<evidence type="ECO:0000256" key="2">
    <source>
        <dbReference type="ARBA" id="ARBA00005464"/>
    </source>
</evidence>
<dbReference type="EC" id="5.2.1.8" evidence="3 11"/>
<comment type="domain">
    <text evidence="11">Consists of 3 domains; the N-terminus binds the ribosome, the middle domain has PPIase activity, while the C-terminus has intrinsic chaperone activity on its own.</text>
</comment>
<comment type="caution">
    <text evidence="15">The sequence shown here is derived from an EMBL/GenBank/DDBJ whole genome shotgun (WGS) entry which is preliminary data.</text>
</comment>
<organism evidence="15 16">
    <name type="scientific">Methylohalomonas lacus</name>
    <dbReference type="NCBI Taxonomy" id="398773"/>
    <lineage>
        <taxon>Bacteria</taxon>
        <taxon>Pseudomonadati</taxon>
        <taxon>Pseudomonadota</taxon>
        <taxon>Gammaproteobacteria</taxon>
        <taxon>Methylohalomonadales</taxon>
        <taxon>Methylohalomonadaceae</taxon>
        <taxon>Methylohalomonas</taxon>
    </lineage>
</organism>
<dbReference type="NCBIfam" id="TIGR00115">
    <property type="entry name" value="tig"/>
    <property type="match status" value="1"/>
</dbReference>
<dbReference type="InterPro" id="IPR046357">
    <property type="entry name" value="PPIase_dom_sf"/>
</dbReference>
<keyword evidence="9 11" id="KW-0131">Cell cycle</keyword>
<dbReference type="GO" id="GO:0005737">
    <property type="term" value="C:cytoplasm"/>
    <property type="evidence" value="ECO:0007669"/>
    <property type="project" value="UniProtKB-SubCell"/>
</dbReference>
<dbReference type="GO" id="GO:0051301">
    <property type="term" value="P:cell division"/>
    <property type="evidence" value="ECO:0007669"/>
    <property type="project" value="UniProtKB-KW"/>
</dbReference>
<dbReference type="GO" id="GO:0051083">
    <property type="term" value="P:'de novo' cotranslational protein folding"/>
    <property type="evidence" value="ECO:0007669"/>
    <property type="project" value="TreeGrafter"/>
</dbReference>
<dbReference type="Gene3D" id="3.10.50.40">
    <property type="match status" value="1"/>
</dbReference>
<evidence type="ECO:0000256" key="6">
    <source>
        <dbReference type="ARBA" id="ARBA00023110"/>
    </source>
</evidence>
<dbReference type="PROSITE" id="PS50059">
    <property type="entry name" value="FKBP_PPIASE"/>
    <property type="match status" value="1"/>
</dbReference>
<dbReference type="GO" id="GO:0043022">
    <property type="term" value="F:ribosome binding"/>
    <property type="evidence" value="ECO:0007669"/>
    <property type="project" value="TreeGrafter"/>
</dbReference>
<evidence type="ECO:0000259" key="14">
    <source>
        <dbReference type="PROSITE" id="PS50059"/>
    </source>
</evidence>
<dbReference type="RefSeq" id="WP_259054599.1">
    <property type="nucleotide sequence ID" value="NZ_JANUCT010000005.1"/>
</dbReference>
<evidence type="ECO:0000313" key="15">
    <source>
        <dbReference type="EMBL" id="MCS3902993.1"/>
    </source>
</evidence>
<protein>
    <recommendedName>
        <fullName evidence="4 11">Trigger factor</fullName>
        <shortName evidence="11">TF</shortName>
        <ecNumber evidence="3 11">5.2.1.8</ecNumber>
    </recommendedName>
    <alternativeName>
        <fullName evidence="10 11">PPIase</fullName>
    </alternativeName>
</protein>
<reference evidence="15" key="1">
    <citation type="submission" date="2022-08" db="EMBL/GenBank/DDBJ databases">
        <title>Genomic Encyclopedia of Type Strains, Phase III (KMG-III): the genomes of soil and plant-associated and newly described type strains.</title>
        <authorList>
            <person name="Whitman W."/>
        </authorList>
    </citation>
    <scope>NUCLEOTIDE SEQUENCE</scope>
    <source>
        <strain evidence="15">HMT 1</strain>
    </source>
</reference>
<dbReference type="InterPro" id="IPR001179">
    <property type="entry name" value="PPIase_FKBP_dom"/>
</dbReference>
<evidence type="ECO:0000256" key="1">
    <source>
        <dbReference type="ARBA" id="ARBA00000971"/>
    </source>
</evidence>
<dbReference type="PIRSF" id="PIRSF003095">
    <property type="entry name" value="Trigger_factor"/>
    <property type="match status" value="1"/>
</dbReference>
<comment type="catalytic activity">
    <reaction evidence="1 11 12">
        <text>[protein]-peptidylproline (omega=180) = [protein]-peptidylproline (omega=0)</text>
        <dbReference type="Rhea" id="RHEA:16237"/>
        <dbReference type="Rhea" id="RHEA-COMP:10747"/>
        <dbReference type="Rhea" id="RHEA-COMP:10748"/>
        <dbReference type="ChEBI" id="CHEBI:83833"/>
        <dbReference type="ChEBI" id="CHEBI:83834"/>
        <dbReference type="EC" id="5.2.1.8"/>
    </reaction>
</comment>
<evidence type="ECO:0000256" key="3">
    <source>
        <dbReference type="ARBA" id="ARBA00013194"/>
    </source>
</evidence>
<dbReference type="PANTHER" id="PTHR30560">
    <property type="entry name" value="TRIGGER FACTOR CHAPERONE AND PEPTIDYL-PROLYL CIS/TRANS ISOMERASE"/>
    <property type="match status" value="1"/>
</dbReference>
<name>A0AAE3L3Y5_9GAMM</name>
<dbReference type="Gene3D" id="1.10.3120.10">
    <property type="entry name" value="Trigger factor, C-terminal domain"/>
    <property type="match status" value="1"/>
</dbReference>
<dbReference type="Gene3D" id="3.30.70.1050">
    <property type="entry name" value="Trigger factor ribosome-binding domain"/>
    <property type="match status" value="1"/>
</dbReference>
<accession>A0AAE3L3Y5</accession>
<dbReference type="Pfam" id="PF05698">
    <property type="entry name" value="Trigger_C"/>
    <property type="match status" value="1"/>
</dbReference>
<dbReference type="GO" id="GO:0003755">
    <property type="term" value="F:peptidyl-prolyl cis-trans isomerase activity"/>
    <property type="evidence" value="ECO:0007669"/>
    <property type="project" value="UniProtKB-UniRule"/>
</dbReference>
<evidence type="ECO:0000256" key="5">
    <source>
        <dbReference type="ARBA" id="ARBA00022618"/>
    </source>
</evidence>
<keyword evidence="5 11" id="KW-0132">Cell division</keyword>
<dbReference type="FunFam" id="3.10.50.40:FF:000001">
    <property type="entry name" value="Trigger factor"/>
    <property type="match status" value="1"/>
</dbReference>
<dbReference type="GO" id="GO:0044183">
    <property type="term" value="F:protein folding chaperone"/>
    <property type="evidence" value="ECO:0007669"/>
    <property type="project" value="TreeGrafter"/>
</dbReference>
<dbReference type="PANTHER" id="PTHR30560:SF3">
    <property type="entry name" value="TRIGGER FACTOR-LIKE PROTEIN TIG, CHLOROPLASTIC"/>
    <property type="match status" value="1"/>
</dbReference>
<dbReference type="AlphaFoldDB" id="A0AAE3L3Y5"/>
<dbReference type="Proteomes" id="UP001204445">
    <property type="component" value="Unassembled WGS sequence"/>
</dbReference>
<keyword evidence="11" id="KW-0963">Cytoplasm</keyword>
<evidence type="ECO:0000256" key="13">
    <source>
        <dbReference type="RuleBase" id="RU003914"/>
    </source>
</evidence>
<evidence type="ECO:0000256" key="10">
    <source>
        <dbReference type="ARBA" id="ARBA00029986"/>
    </source>
</evidence>
<dbReference type="InterPro" id="IPR008880">
    <property type="entry name" value="Trigger_fac_C"/>
</dbReference>
<dbReference type="GO" id="GO:0043335">
    <property type="term" value="P:protein unfolding"/>
    <property type="evidence" value="ECO:0007669"/>
    <property type="project" value="TreeGrafter"/>
</dbReference>
<feature type="domain" description="PPIase FKBP-type" evidence="14">
    <location>
        <begin position="159"/>
        <end position="247"/>
    </location>
</feature>
<dbReference type="InterPro" id="IPR037041">
    <property type="entry name" value="Trigger_fac_C_sf"/>
</dbReference>
<gene>
    <name evidence="11" type="primary">tig</name>
    <name evidence="15" type="ORF">J2T55_001001</name>
</gene>
<dbReference type="HAMAP" id="MF_00303">
    <property type="entry name" value="Trigger_factor_Tig"/>
    <property type="match status" value="1"/>
</dbReference>
<keyword evidence="6 11" id="KW-0697">Rotamase</keyword>
<dbReference type="Pfam" id="PF05697">
    <property type="entry name" value="Trigger_N"/>
    <property type="match status" value="1"/>
</dbReference>
<dbReference type="InterPro" id="IPR027304">
    <property type="entry name" value="Trigger_fact/SurA_dom_sf"/>
</dbReference>
<keyword evidence="8 11" id="KW-0413">Isomerase</keyword>
<sequence length="437" mass="49447">MQVSVEELGSLERRLRVEIPEDRIAGEVENRLKNLSRTTRIDGFRPGKVPLKLVQKRYGQQVRAEVIGETMRQTFYEAVTEKQLNPAGQPKIEPQETEQGFTYTATFEVYPEVKPVAPDQLKVEQPVCEVNETDVDQMIETLRQQQKQLEAVERAAAEGDTVKVDFTGRVDGEVFEGGQGTDFDVEIGANRLIPGFEEGLVGAQAGDTRNLSLKFPDDYGKAELAGKPVEFEITVKQVQEARLPELNDEFFQAFGVTEGGMEAFRAEVRRNMEREAEQTVRNRTKESVMDALYQANSVELPAALVEAEQDRLLEQTKNNMRQYGIGDEQLEAMGMDKSNYLEQAQKRVALQLLVREMVSEQGIKAETSEMRELIEKNASGYESPEEVVNWYFADQQRLGEVEALVIEDKLIDWLLSQAQVSETPYTFDALMNKGQTE</sequence>
<comment type="similarity">
    <text evidence="2 11 13">Belongs to the FKBP-type PPIase family. Tig subfamily.</text>
</comment>
<dbReference type="SUPFAM" id="SSF109998">
    <property type="entry name" value="Triger factor/SurA peptide-binding domain-like"/>
    <property type="match status" value="1"/>
</dbReference>
<evidence type="ECO:0000256" key="8">
    <source>
        <dbReference type="ARBA" id="ARBA00023235"/>
    </source>
</evidence>
<proteinExistence type="inferred from homology"/>
<evidence type="ECO:0000313" key="16">
    <source>
        <dbReference type="Proteomes" id="UP001204445"/>
    </source>
</evidence>
<evidence type="ECO:0000256" key="12">
    <source>
        <dbReference type="PROSITE-ProRule" id="PRU00277"/>
    </source>
</evidence>
<evidence type="ECO:0000256" key="9">
    <source>
        <dbReference type="ARBA" id="ARBA00023306"/>
    </source>
</evidence>
<keyword evidence="7 11" id="KW-0143">Chaperone</keyword>
<evidence type="ECO:0000256" key="11">
    <source>
        <dbReference type="HAMAP-Rule" id="MF_00303"/>
    </source>
</evidence>
<evidence type="ECO:0000256" key="7">
    <source>
        <dbReference type="ARBA" id="ARBA00023186"/>
    </source>
</evidence>
<dbReference type="InterPro" id="IPR036611">
    <property type="entry name" value="Trigger_fac_ribosome-bd_sf"/>
</dbReference>
<comment type="subcellular location">
    <subcellularLocation>
        <location evidence="11">Cytoplasm</location>
    </subcellularLocation>
    <text evidence="11">About half TF is bound to the ribosome near the polypeptide exit tunnel while the other half is free in the cytoplasm.</text>
</comment>
<dbReference type="SUPFAM" id="SSF54534">
    <property type="entry name" value="FKBP-like"/>
    <property type="match status" value="1"/>
</dbReference>
<dbReference type="Pfam" id="PF00254">
    <property type="entry name" value="FKBP_C"/>
    <property type="match status" value="1"/>
</dbReference>
<dbReference type="EMBL" id="JANUCT010000005">
    <property type="protein sequence ID" value="MCS3902993.1"/>
    <property type="molecule type" value="Genomic_DNA"/>
</dbReference>
<keyword evidence="16" id="KW-1185">Reference proteome</keyword>